<organism evidence="3 4">
    <name type="scientific">[Myrmecia] bisecta</name>
    <dbReference type="NCBI Taxonomy" id="41462"/>
    <lineage>
        <taxon>Eukaryota</taxon>
        <taxon>Viridiplantae</taxon>
        <taxon>Chlorophyta</taxon>
        <taxon>core chlorophytes</taxon>
        <taxon>Trebouxiophyceae</taxon>
        <taxon>Trebouxiales</taxon>
        <taxon>Trebouxiaceae</taxon>
        <taxon>Myrmecia</taxon>
    </lineage>
</organism>
<keyword evidence="4" id="KW-1185">Reference proteome</keyword>
<evidence type="ECO:0000256" key="2">
    <source>
        <dbReference type="SAM" id="Phobius"/>
    </source>
</evidence>
<reference evidence="3 4" key="1">
    <citation type="journal article" date="2024" name="Nat. Commun.">
        <title>Phylogenomics reveals the evolutionary origins of lichenization in chlorophyte algae.</title>
        <authorList>
            <person name="Puginier C."/>
            <person name="Libourel C."/>
            <person name="Otte J."/>
            <person name="Skaloud P."/>
            <person name="Haon M."/>
            <person name="Grisel S."/>
            <person name="Petersen M."/>
            <person name="Berrin J.G."/>
            <person name="Delaux P.M."/>
            <person name="Dal Grande F."/>
            <person name="Keller J."/>
        </authorList>
    </citation>
    <scope>NUCLEOTIDE SEQUENCE [LARGE SCALE GENOMIC DNA]</scope>
    <source>
        <strain evidence="3 4">SAG 2043</strain>
    </source>
</reference>
<evidence type="ECO:0000313" key="3">
    <source>
        <dbReference type="EMBL" id="KAK9807732.1"/>
    </source>
</evidence>
<sequence length="192" mass="20617">MFISRLASVRCSGSVTNSRPPRQAQVQAVQGPREAQQAKGKPASRSHSTGSFYVAKLWLSASKILKEQPVVPRSPVSRANIPERSLCAVCESITSDWGLEAFHMGFISLTTSPPVAALPHSFDHIRLPLLDFSSIPTTSAATSNSVQNTLSDAQNVIPDLVKETPEKLVIAATLVAFALLGYYLAQNTSGKQ</sequence>
<proteinExistence type="predicted"/>
<comment type="caution">
    <text evidence="3">The sequence shown here is derived from an EMBL/GenBank/DDBJ whole genome shotgun (WGS) entry which is preliminary data.</text>
</comment>
<evidence type="ECO:0000256" key="1">
    <source>
        <dbReference type="SAM" id="MobiDB-lite"/>
    </source>
</evidence>
<protein>
    <submittedName>
        <fullName evidence="3">Uncharacterized protein</fullName>
    </submittedName>
</protein>
<name>A0AAW1PI45_9CHLO</name>
<keyword evidence="2" id="KW-0472">Membrane</keyword>
<dbReference type="EMBL" id="JALJOR010000012">
    <property type="protein sequence ID" value="KAK9807732.1"/>
    <property type="molecule type" value="Genomic_DNA"/>
</dbReference>
<feature type="region of interest" description="Disordered" evidence="1">
    <location>
        <begin position="13"/>
        <end position="48"/>
    </location>
</feature>
<evidence type="ECO:0000313" key="4">
    <source>
        <dbReference type="Proteomes" id="UP001489004"/>
    </source>
</evidence>
<dbReference type="AlphaFoldDB" id="A0AAW1PI45"/>
<gene>
    <name evidence="3" type="ORF">WJX72_007444</name>
</gene>
<feature type="transmembrane region" description="Helical" evidence="2">
    <location>
        <begin position="168"/>
        <end position="185"/>
    </location>
</feature>
<feature type="compositionally biased region" description="Polar residues" evidence="1">
    <location>
        <begin position="13"/>
        <end position="28"/>
    </location>
</feature>
<keyword evidence="2" id="KW-1133">Transmembrane helix</keyword>
<accession>A0AAW1PI45</accession>
<dbReference type="Proteomes" id="UP001489004">
    <property type="component" value="Unassembled WGS sequence"/>
</dbReference>
<keyword evidence="2" id="KW-0812">Transmembrane</keyword>